<feature type="compositionally biased region" description="Polar residues" evidence="2">
    <location>
        <begin position="8"/>
        <end position="26"/>
    </location>
</feature>
<dbReference type="OrthoDB" id="5379439at2"/>
<organism evidence="4 5">
    <name type="scientific">Myxococcus llanfairpwllgwyngyllgogerychwyrndrobwllllantysiliogogogochensis</name>
    <dbReference type="NCBI Taxonomy" id="2590453"/>
    <lineage>
        <taxon>Bacteria</taxon>
        <taxon>Pseudomonadati</taxon>
        <taxon>Myxococcota</taxon>
        <taxon>Myxococcia</taxon>
        <taxon>Myxococcales</taxon>
        <taxon>Cystobacterineae</taxon>
        <taxon>Myxococcaceae</taxon>
        <taxon>Myxococcus</taxon>
    </lineage>
</organism>
<feature type="compositionally biased region" description="Basic and acidic residues" evidence="2">
    <location>
        <begin position="442"/>
        <end position="453"/>
    </location>
</feature>
<dbReference type="AlphaFoldDB" id="A0A540X920"/>
<feature type="compositionally biased region" description="Low complexity" evidence="2">
    <location>
        <begin position="100"/>
        <end position="113"/>
    </location>
</feature>
<dbReference type="InterPro" id="IPR030392">
    <property type="entry name" value="S74_ICA"/>
</dbReference>
<feature type="compositionally biased region" description="Basic residues" evidence="2">
    <location>
        <begin position="114"/>
        <end position="137"/>
    </location>
</feature>
<evidence type="ECO:0000256" key="1">
    <source>
        <dbReference type="SAM" id="Coils"/>
    </source>
</evidence>
<feature type="coiled-coil region" evidence="1">
    <location>
        <begin position="1051"/>
        <end position="1078"/>
    </location>
</feature>
<gene>
    <name evidence="4" type="ORF">FJV41_01575</name>
</gene>
<proteinExistence type="predicted"/>
<feature type="domain" description="Peptidase S74" evidence="3">
    <location>
        <begin position="974"/>
        <end position="1072"/>
    </location>
</feature>
<protein>
    <recommendedName>
        <fullName evidence="3">Peptidase S74 domain-containing protein</fullName>
    </recommendedName>
</protein>
<dbReference type="Proteomes" id="UP000315369">
    <property type="component" value="Unassembled WGS sequence"/>
</dbReference>
<evidence type="ECO:0000313" key="4">
    <source>
        <dbReference type="EMBL" id="TQF17757.1"/>
    </source>
</evidence>
<feature type="compositionally biased region" description="Basic and acidic residues" evidence="2">
    <location>
        <begin position="270"/>
        <end position="279"/>
    </location>
</feature>
<keyword evidence="5" id="KW-1185">Reference proteome</keyword>
<feature type="region of interest" description="Disordered" evidence="2">
    <location>
        <begin position="86"/>
        <end position="140"/>
    </location>
</feature>
<dbReference type="EMBL" id="VIFM01000004">
    <property type="protein sequence ID" value="TQF17757.1"/>
    <property type="molecule type" value="Genomic_DNA"/>
</dbReference>
<evidence type="ECO:0000256" key="2">
    <source>
        <dbReference type="SAM" id="MobiDB-lite"/>
    </source>
</evidence>
<feature type="compositionally biased region" description="Basic residues" evidence="2">
    <location>
        <begin position="258"/>
        <end position="269"/>
    </location>
</feature>
<feature type="compositionally biased region" description="Basic and acidic residues" evidence="2">
    <location>
        <begin position="190"/>
        <end position="208"/>
    </location>
</feature>
<name>A0A540X920_9BACT</name>
<dbReference type="Pfam" id="PF13884">
    <property type="entry name" value="Peptidase_S74"/>
    <property type="match status" value="1"/>
</dbReference>
<keyword evidence="1" id="KW-0175">Coiled coil</keyword>
<feature type="region of interest" description="Disordered" evidence="2">
    <location>
        <begin position="173"/>
        <end position="397"/>
    </location>
</feature>
<dbReference type="PROSITE" id="PS51688">
    <property type="entry name" value="ICA"/>
    <property type="match status" value="1"/>
</dbReference>
<feature type="compositionally biased region" description="Low complexity" evidence="2">
    <location>
        <begin position="301"/>
        <end position="320"/>
    </location>
</feature>
<sequence>MSCPPRSPSSWCEPTSGCSSAGQSWWVSDERGPTQTSHGGLPAARSAVRNEAQPLLLHARPGAGADGGRPDAADAFPLARARAGLSRRGVAGEQGGLGAGAARRALQPAASPGRVRRLPPPARRHRGGAAPHRHGLRARAAPARVPGLHGTAAAGDYVGGEARGRPLLRAAHGWHLPDHSRRTGGQSSDAFERELPQRERGPAADRHERRAPRRIAGHLPQGDGEGDRRARLPPRAVRAGPHLPGPGSPELHADLARRASRLHRRHSRGPRKEPRHPDTPHPLLRPDGPGRPHALRCARVPLLRVRGGPARPRPGAGREPLALRHAGSTTGPLLPHELVPDTTGRRRGVGPARASHAARGRAPRLDGDNARDLHADHPRRLHPAAPSGAQRGPGGARAAWVGEGVDARAGVRPLRRRAHAHRVHAAPASGGARRQRGTAPDGGRHVPDREAGAEGRADLVRFHHRVARTVPRSPGEARLGRRLLRDPLRYLEVPVMSDPFYTAKSGDPILADTWNNMQIKTRDEIRAHTHHGSDDGRQLDGESISATAVLKVSRVDATVSMSVGGVDLATRLSTLDTQKLSIGGGNLTGPLSVATANVGIGATAGTKRLLVVAPGSGNQNAPLELRSGGDTGWGIGAVIRTTGGTEGAGLVLRSRAKSWQLRGEQGATATGLQITEDGGDADTGSGLGTPRIHIKSGGSVGLNTTDPQGALDIRLSGAAAGFDRFVVNTTTDWGSGTAQVTIGAGGGAGLMINNPHVIWHKTENRASIRYGLSGGVATGLFWDVGARVGNAFSFTVNGTQTMWMGADGSVGIGTVTPGARLDIQGGGLRVSGAIMPSIGNASGNGIQFPEDSWGGTGDAAFIRYYRVPNPLPGEEENGRLVIACTNEPGDSIIFHQAGAERLTLVNGFIGMGTPRPSTPLHVVQQAANAGLRIQENTSGRFMDLCYEGQGTFHLFHSNGNGQWMQQDGIWRGPSDASLKDNITSLQDILPRVLALRPVSFNWKNTGDLNLGLVAQEVETVFPELVSELKLESAGGKVIKGLAHQAFSVLAIAALKELKQQYDERLAALEQRLQNQELKS</sequence>
<feature type="compositionally biased region" description="Basic and acidic residues" evidence="2">
    <location>
        <begin position="363"/>
        <end position="378"/>
    </location>
</feature>
<comment type="caution">
    <text evidence="4">The sequence shown here is derived from an EMBL/GenBank/DDBJ whole genome shotgun (WGS) entry which is preliminary data.</text>
</comment>
<feature type="region of interest" description="Disordered" evidence="2">
    <location>
        <begin position="1"/>
        <end position="73"/>
    </location>
</feature>
<feature type="region of interest" description="Disordered" evidence="2">
    <location>
        <begin position="421"/>
        <end position="453"/>
    </location>
</feature>
<evidence type="ECO:0000313" key="5">
    <source>
        <dbReference type="Proteomes" id="UP000315369"/>
    </source>
</evidence>
<reference evidence="4 5" key="1">
    <citation type="submission" date="2019-06" db="EMBL/GenBank/DDBJ databases">
        <authorList>
            <person name="Livingstone P."/>
            <person name="Whitworth D."/>
        </authorList>
    </citation>
    <scope>NUCLEOTIDE SEQUENCE [LARGE SCALE GENOMIC DNA]</scope>
    <source>
        <strain evidence="4 5">AM401</strain>
    </source>
</reference>
<evidence type="ECO:0000259" key="3">
    <source>
        <dbReference type="PROSITE" id="PS51688"/>
    </source>
</evidence>
<accession>A0A540X920</accession>